<feature type="transmembrane region" description="Helical" evidence="2">
    <location>
        <begin position="23"/>
        <end position="44"/>
    </location>
</feature>
<evidence type="ECO:0000256" key="2">
    <source>
        <dbReference type="SAM" id="Phobius"/>
    </source>
</evidence>
<accession>A0A8K0P0W0</accession>
<sequence length="105" mass="11507">MALIQGDFESSELWSLAFENHTGLLIILLAIGVIVCGFSAAACLRGCRKTRNKEKGGEDLHGPKGNIIKTNPDETQSCVEHPMMQQPNDATVIDIFPEELNTHET</sequence>
<proteinExistence type="predicted"/>
<evidence type="ECO:0000256" key="1">
    <source>
        <dbReference type="SAM" id="MobiDB-lite"/>
    </source>
</evidence>
<reference evidence="3" key="1">
    <citation type="submission" date="2013-04" db="EMBL/GenBank/DDBJ databases">
        <authorList>
            <person name="Qu J."/>
            <person name="Murali S.C."/>
            <person name="Bandaranaike D."/>
            <person name="Bellair M."/>
            <person name="Blankenburg K."/>
            <person name="Chao H."/>
            <person name="Dinh H."/>
            <person name="Doddapaneni H."/>
            <person name="Downs B."/>
            <person name="Dugan-Rocha S."/>
            <person name="Elkadiri S."/>
            <person name="Gnanaolivu R.D."/>
            <person name="Hernandez B."/>
            <person name="Javaid M."/>
            <person name="Jayaseelan J.C."/>
            <person name="Lee S."/>
            <person name="Li M."/>
            <person name="Ming W."/>
            <person name="Munidasa M."/>
            <person name="Muniz J."/>
            <person name="Nguyen L."/>
            <person name="Ongeri F."/>
            <person name="Osuji N."/>
            <person name="Pu L.-L."/>
            <person name="Puazo M."/>
            <person name="Qu C."/>
            <person name="Quiroz J."/>
            <person name="Raj R."/>
            <person name="Weissenberger G."/>
            <person name="Xin Y."/>
            <person name="Zou X."/>
            <person name="Han Y."/>
            <person name="Richards S."/>
            <person name="Worley K."/>
            <person name="Muzny D."/>
            <person name="Gibbs R."/>
        </authorList>
    </citation>
    <scope>NUCLEOTIDE SEQUENCE</scope>
    <source>
        <strain evidence="3">Sampled in the wild</strain>
    </source>
</reference>
<protein>
    <submittedName>
        <fullName evidence="3">Uncharacterized protein</fullName>
    </submittedName>
</protein>
<dbReference type="EMBL" id="KZ308395">
    <property type="protein sequence ID" value="KAG8228922.1"/>
    <property type="molecule type" value="Genomic_DNA"/>
</dbReference>
<dbReference type="AlphaFoldDB" id="A0A8K0P0W0"/>
<organism evidence="3 4">
    <name type="scientific">Ladona fulva</name>
    <name type="common">Scarce chaser dragonfly</name>
    <name type="synonym">Libellula fulva</name>
    <dbReference type="NCBI Taxonomy" id="123851"/>
    <lineage>
        <taxon>Eukaryota</taxon>
        <taxon>Metazoa</taxon>
        <taxon>Ecdysozoa</taxon>
        <taxon>Arthropoda</taxon>
        <taxon>Hexapoda</taxon>
        <taxon>Insecta</taxon>
        <taxon>Pterygota</taxon>
        <taxon>Palaeoptera</taxon>
        <taxon>Odonata</taxon>
        <taxon>Epiprocta</taxon>
        <taxon>Anisoptera</taxon>
        <taxon>Libelluloidea</taxon>
        <taxon>Libellulidae</taxon>
        <taxon>Ladona</taxon>
    </lineage>
</organism>
<keyword evidence="2" id="KW-0472">Membrane</keyword>
<evidence type="ECO:0000313" key="3">
    <source>
        <dbReference type="EMBL" id="KAG8228922.1"/>
    </source>
</evidence>
<evidence type="ECO:0000313" key="4">
    <source>
        <dbReference type="Proteomes" id="UP000792457"/>
    </source>
</evidence>
<gene>
    <name evidence="3" type="ORF">J437_LFUL009145</name>
</gene>
<keyword evidence="4" id="KW-1185">Reference proteome</keyword>
<reference evidence="3" key="2">
    <citation type="submission" date="2017-10" db="EMBL/GenBank/DDBJ databases">
        <title>Ladona fulva Genome sequencing and assembly.</title>
        <authorList>
            <person name="Murali S."/>
            <person name="Richards S."/>
            <person name="Bandaranaike D."/>
            <person name="Bellair M."/>
            <person name="Blankenburg K."/>
            <person name="Chao H."/>
            <person name="Dinh H."/>
            <person name="Doddapaneni H."/>
            <person name="Dugan-Rocha S."/>
            <person name="Elkadiri S."/>
            <person name="Gnanaolivu R."/>
            <person name="Hernandez B."/>
            <person name="Skinner E."/>
            <person name="Javaid M."/>
            <person name="Lee S."/>
            <person name="Li M."/>
            <person name="Ming W."/>
            <person name="Munidasa M."/>
            <person name="Muniz J."/>
            <person name="Nguyen L."/>
            <person name="Hughes D."/>
            <person name="Osuji N."/>
            <person name="Pu L.-L."/>
            <person name="Puazo M."/>
            <person name="Qu C."/>
            <person name="Quiroz J."/>
            <person name="Raj R."/>
            <person name="Weissenberger G."/>
            <person name="Xin Y."/>
            <person name="Zou X."/>
            <person name="Han Y."/>
            <person name="Worley K."/>
            <person name="Muzny D."/>
            <person name="Gibbs R."/>
        </authorList>
    </citation>
    <scope>NUCLEOTIDE SEQUENCE</scope>
    <source>
        <strain evidence="3">Sampled in the wild</strain>
    </source>
</reference>
<keyword evidence="2" id="KW-0812">Transmembrane</keyword>
<keyword evidence="2" id="KW-1133">Transmembrane helix</keyword>
<dbReference type="Proteomes" id="UP000792457">
    <property type="component" value="Unassembled WGS sequence"/>
</dbReference>
<feature type="non-terminal residue" evidence="3">
    <location>
        <position position="105"/>
    </location>
</feature>
<name>A0A8K0P0W0_LADFU</name>
<feature type="compositionally biased region" description="Basic and acidic residues" evidence="1">
    <location>
        <begin position="53"/>
        <end position="62"/>
    </location>
</feature>
<feature type="region of interest" description="Disordered" evidence="1">
    <location>
        <begin position="52"/>
        <end position="74"/>
    </location>
</feature>
<comment type="caution">
    <text evidence="3">The sequence shown here is derived from an EMBL/GenBank/DDBJ whole genome shotgun (WGS) entry which is preliminary data.</text>
</comment>